<dbReference type="SMART" id="SM00715">
    <property type="entry name" value="LA"/>
    <property type="match status" value="1"/>
</dbReference>
<dbReference type="OrthoDB" id="340227at2759"/>
<evidence type="ECO:0008006" key="8">
    <source>
        <dbReference type="Google" id="ProtNLM"/>
    </source>
</evidence>
<keyword evidence="1 2" id="KW-0694">RNA-binding</keyword>
<dbReference type="InterPro" id="IPR000504">
    <property type="entry name" value="RRM_dom"/>
</dbReference>
<proteinExistence type="predicted"/>
<dbReference type="EMBL" id="MCFL01000060">
    <property type="protein sequence ID" value="ORZ31416.1"/>
    <property type="molecule type" value="Genomic_DNA"/>
</dbReference>
<evidence type="ECO:0000313" key="7">
    <source>
        <dbReference type="Proteomes" id="UP000193411"/>
    </source>
</evidence>
<evidence type="ECO:0000259" key="5">
    <source>
        <dbReference type="PROSITE" id="PS50961"/>
    </source>
</evidence>
<name>A0A1Y2H9Z6_9FUNG</name>
<feature type="compositionally biased region" description="Basic and acidic residues" evidence="3">
    <location>
        <begin position="181"/>
        <end position="193"/>
    </location>
</feature>
<dbReference type="Gene3D" id="3.30.70.330">
    <property type="match status" value="1"/>
</dbReference>
<dbReference type="PROSITE" id="PS50102">
    <property type="entry name" value="RRM"/>
    <property type="match status" value="1"/>
</dbReference>
<keyword evidence="7" id="KW-1185">Reference proteome</keyword>
<feature type="compositionally biased region" description="Low complexity" evidence="3">
    <location>
        <begin position="194"/>
        <end position="210"/>
    </location>
</feature>
<dbReference type="SMART" id="SM00360">
    <property type="entry name" value="RRM"/>
    <property type="match status" value="1"/>
</dbReference>
<feature type="compositionally biased region" description="Low complexity" evidence="3">
    <location>
        <begin position="286"/>
        <end position="298"/>
    </location>
</feature>
<evidence type="ECO:0000256" key="2">
    <source>
        <dbReference type="PROSITE-ProRule" id="PRU00332"/>
    </source>
</evidence>
<dbReference type="PROSITE" id="PS50961">
    <property type="entry name" value="HTH_LA"/>
    <property type="match status" value="1"/>
</dbReference>
<protein>
    <recommendedName>
        <fullName evidence="8">HTH La-type RNA-binding domain-containing protein</fullName>
    </recommendedName>
</protein>
<evidence type="ECO:0000259" key="4">
    <source>
        <dbReference type="PROSITE" id="PS50102"/>
    </source>
</evidence>
<evidence type="ECO:0000256" key="3">
    <source>
        <dbReference type="SAM" id="MobiDB-lite"/>
    </source>
</evidence>
<feature type="domain" description="RRM" evidence="4">
    <location>
        <begin position="107"/>
        <end position="182"/>
    </location>
</feature>
<feature type="region of interest" description="Disordered" evidence="3">
    <location>
        <begin position="261"/>
        <end position="298"/>
    </location>
</feature>
<dbReference type="STRING" id="765915.A0A1Y2H9Z6"/>
<accession>A0A1Y2H9Z6</accession>
<dbReference type="InterPro" id="IPR006630">
    <property type="entry name" value="La_HTH"/>
</dbReference>
<feature type="compositionally biased region" description="Basic and acidic residues" evidence="3">
    <location>
        <begin position="439"/>
        <end position="453"/>
    </location>
</feature>
<reference evidence="6 7" key="1">
    <citation type="submission" date="2016-07" db="EMBL/GenBank/DDBJ databases">
        <title>Pervasive Adenine N6-methylation of Active Genes in Fungi.</title>
        <authorList>
            <consortium name="DOE Joint Genome Institute"/>
            <person name="Mondo S.J."/>
            <person name="Dannebaum R.O."/>
            <person name="Kuo R.C."/>
            <person name="Labutti K."/>
            <person name="Haridas S."/>
            <person name="Kuo A."/>
            <person name="Salamov A."/>
            <person name="Ahrendt S.R."/>
            <person name="Lipzen A."/>
            <person name="Sullivan W."/>
            <person name="Andreopoulos W.B."/>
            <person name="Clum A."/>
            <person name="Lindquist E."/>
            <person name="Daum C."/>
            <person name="Ramamoorthy G.K."/>
            <person name="Gryganskyi A."/>
            <person name="Culley D."/>
            <person name="Magnuson J.K."/>
            <person name="James T.Y."/>
            <person name="O'Malley M.A."/>
            <person name="Stajich J.E."/>
            <person name="Spatafora J.W."/>
            <person name="Visel A."/>
            <person name="Grigoriev I.V."/>
        </authorList>
    </citation>
    <scope>NUCLEOTIDE SEQUENCE [LARGE SCALE GENOMIC DNA]</scope>
    <source>
        <strain evidence="6 7">PL171</strain>
    </source>
</reference>
<feature type="domain" description="HTH La-type RNA-binding" evidence="5">
    <location>
        <begin position="8"/>
        <end position="99"/>
    </location>
</feature>
<organism evidence="6 7">
    <name type="scientific">Catenaria anguillulae PL171</name>
    <dbReference type="NCBI Taxonomy" id="765915"/>
    <lineage>
        <taxon>Eukaryota</taxon>
        <taxon>Fungi</taxon>
        <taxon>Fungi incertae sedis</taxon>
        <taxon>Blastocladiomycota</taxon>
        <taxon>Blastocladiomycetes</taxon>
        <taxon>Blastocladiales</taxon>
        <taxon>Catenariaceae</taxon>
        <taxon>Catenaria</taxon>
    </lineage>
</organism>
<feature type="region of interest" description="Disordered" evidence="3">
    <location>
        <begin position="177"/>
        <end position="211"/>
    </location>
</feature>
<dbReference type="InterPro" id="IPR036388">
    <property type="entry name" value="WH-like_DNA-bd_sf"/>
</dbReference>
<dbReference type="InterPro" id="IPR012677">
    <property type="entry name" value="Nucleotide-bd_a/b_plait_sf"/>
</dbReference>
<dbReference type="InterPro" id="IPR035979">
    <property type="entry name" value="RBD_domain_sf"/>
</dbReference>
<dbReference type="Proteomes" id="UP000193411">
    <property type="component" value="Unassembled WGS sequence"/>
</dbReference>
<dbReference type="InterPro" id="IPR036390">
    <property type="entry name" value="WH_DNA-bd_sf"/>
</dbReference>
<dbReference type="SUPFAM" id="SSF46785">
    <property type="entry name" value="Winged helix' DNA-binding domain"/>
    <property type="match status" value="1"/>
</dbReference>
<gene>
    <name evidence="6" type="ORF">BCR44DRAFT_1502784</name>
</gene>
<dbReference type="GO" id="GO:0003723">
    <property type="term" value="F:RNA binding"/>
    <property type="evidence" value="ECO:0007669"/>
    <property type="project" value="UniProtKB-UniRule"/>
</dbReference>
<evidence type="ECO:0000313" key="6">
    <source>
        <dbReference type="EMBL" id="ORZ31416.1"/>
    </source>
</evidence>
<sequence length="474" mass="51008">MATDIASSSRQLATKLSLRRLLEFYFGEKELRTLYTHVKETIARGSWIPLHLLSKYSRVRKLSTNVNVLLGAVHESSLLEANQEATHVRRRDGKVPEDVVNELVDFTALVVSDIPLLVTQDELLGYFSNYGSVKDVSLVGRGKAVIQFEDGNGASNAMAQSPHTYNGEAFTRKVIQNQQKRTHDESTIDDVKKPTASAPSSATNSAADAPRSADETLELDYKPMCLLLVQKLPDTVTKSSLKLYFGRWGSVKGITFISSTSSSADSSSSSKSHPVAGLFDDDEETTTTFSDSPFPSLNTSAAATTHTTTAVIQYTDGIADQIYLALFPTPETATATDKDFAAQFPRAECAPIVGQDELAFYAKMRALADVKRAAAKNLGKKGKGKGKAKGKAGVVDRIRKAAESAGVQVGRVAKKESKAASGVKGGKASGSAAMEVDGADERTDVDEAREGSNKRRRVQDEAVEGLMAGLFEKL</sequence>
<comment type="caution">
    <text evidence="6">The sequence shown here is derived from an EMBL/GenBank/DDBJ whole genome shotgun (WGS) entry which is preliminary data.</text>
</comment>
<evidence type="ECO:0000256" key="1">
    <source>
        <dbReference type="ARBA" id="ARBA00022884"/>
    </source>
</evidence>
<dbReference type="AlphaFoldDB" id="A0A1Y2H9Z6"/>
<dbReference type="Pfam" id="PF00076">
    <property type="entry name" value="RRM_1"/>
    <property type="match status" value="1"/>
</dbReference>
<dbReference type="SUPFAM" id="SSF54928">
    <property type="entry name" value="RNA-binding domain, RBD"/>
    <property type="match status" value="1"/>
</dbReference>
<dbReference type="Gene3D" id="1.10.10.10">
    <property type="entry name" value="Winged helix-like DNA-binding domain superfamily/Winged helix DNA-binding domain"/>
    <property type="match status" value="1"/>
</dbReference>
<feature type="compositionally biased region" description="Low complexity" evidence="3">
    <location>
        <begin position="261"/>
        <end position="272"/>
    </location>
</feature>
<feature type="region of interest" description="Disordered" evidence="3">
    <location>
        <begin position="418"/>
        <end position="460"/>
    </location>
</feature>